<evidence type="ECO:0000259" key="2">
    <source>
        <dbReference type="Pfam" id="PF01970"/>
    </source>
</evidence>
<dbReference type="PANTHER" id="PTHR35342:SF5">
    <property type="entry name" value="TRICARBOXYLIC TRANSPORT PROTEIN"/>
    <property type="match status" value="1"/>
</dbReference>
<keyword evidence="1" id="KW-0472">Membrane</keyword>
<gene>
    <name evidence="3" type="ORF">C4N26_11525</name>
</gene>
<feature type="transmembrane region" description="Helical" evidence="1">
    <location>
        <begin position="166"/>
        <end position="184"/>
    </location>
</feature>
<keyword evidence="1" id="KW-0812">Transmembrane</keyword>
<feature type="transmembrane region" description="Helical" evidence="1">
    <location>
        <begin position="20"/>
        <end position="38"/>
    </location>
</feature>
<dbReference type="PANTHER" id="PTHR35342">
    <property type="entry name" value="TRICARBOXYLIC TRANSPORT PROTEIN"/>
    <property type="match status" value="1"/>
</dbReference>
<proteinExistence type="predicted"/>
<reference evidence="3 4" key="1">
    <citation type="submission" date="2018-02" db="EMBL/GenBank/DDBJ databases">
        <title>Complete genome sequencing of Faecalibacterium prausnitzii strains isolated from the human gut.</title>
        <authorList>
            <person name="Fitzgerald B.C."/>
            <person name="Shkoporov A.N."/>
            <person name="Ross P.R."/>
            <person name="Hill C."/>
        </authorList>
    </citation>
    <scope>NUCLEOTIDE SEQUENCE [LARGE SCALE GENOMIC DNA]</scope>
    <source>
        <strain evidence="3 4">APC942/32-1</strain>
    </source>
</reference>
<organism evidence="3 4">
    <name type="scientific">Faecalibacterium prausnitzii</name>
    <dbReference type="NCBI Taxonomy" id="853"/>
    <lineage>
        <taxon>Bacteria</taxon>
        <taxon>Bacillati</taxon>
        <taxon>Bacillota</taxon>
        <taxon>Clostridia</taxon>
        <taxon>Eubacteriales</taxon>
        <taxon>Oscillospiraceae</taxon>
        <taxon>Faecalibacterium</taxon>
    </lineage>
</organism>
<dbReference type="RefSeq" id="WP_158401469.1">
    <property type="nucleotide sequence ID" value="NZ_PRLB01000012.1"/>
</dbReference>
<dbReference type="AlphaFoldDB" id="A0A329TWJ5"/>
<feature type="transmembrane region" description="Helical" evidence="1">
    <location>
        <begin position="467"/>
        <end position="491"/>
    </location>
</feature>
<evidence type="ECO:0000313" key="4">
    <source>
        <dbReference type="Proteomes" id="UP000251144"/>
    </source>
</evidence>
<feature type="transmembrane region" description="Helical" evidence="1">
    <location>
        <begin position="204"/>
        <end position="224"/>
    </location>
</feature>
<feature type="transmembrane region" description="Helical" evidence="1">
    <location>
        <begin position="323"/>
        <end position="343"/>
    </location>
</feature>
<feature type="domain" description="DUF112" evidence="2">
    <location>
        <begin position="20"/>
        <end position="443"/>
    </location>
</feature>
<feature type="transmembrane region" description="Helical" evidence="1">
    <location>
        <begin position="363"/>
        <end position="385"/>
    </location>
</feature>
<evidence type="ECO:0000256" key="1">
    <source>
        <dbReference type="SAM" id="Phobius"/>
    </source>
</evidence>
<dbReference type="InterPro" id="IPR002823">
    <property type="entry name" value="DUF112_TM"/>
</dbReference>
<sequence>MDFSLLLSSYATVWSNPEVLLMTFIGALGGVLLGAIPGMTATMGVALLIPFSFGMDLIPSIGLLLGIYCGGMYGGSISAILIHAPGTPAAAATLLDGYPMCKKGQAGKALSVAMFASFCGGVIGALVMTFLSPLVADMAMNFGPGEMFMLAVFGLSVIVAISGKSVAKGLISAFFGMLLCTVGLDPTNGIPRFITTKQTGLLDGFQFIPTLIGLFAVSEVIAGVERIIRGEEHEQKSNEKITNVLPDWKTIKKIWPNILSGGLIGTFIGAIPGAGGDIAVFVSYGASKSASKHPELYGTGIPNGVAATESANNGCSGGAMIPLLSLGVPGDSVTAILLGAFIMKGITPGPMMYVTELPTVYRVFAALMLANLCMLVVGCLGVRFFAKIVSVEKKMLYPIILVISLLGAFSINKNAFDVGVCVAFGIIGWLMNKYEFPLSPILLALILGPMCEKNFVRYMNIQRGNFFAITTSPIAMVFATVAILVIVYSVYNQSKINKRAAANAAQEKA</sequence>
<dbReference type="Pfam" id="PF01970">
    <property type="entry name" value="TctA"/>
    <property type="match status" value="1"/>
</dbReference>
<keyword evidence="1" id="KW-1133">Transmembrane helix</keyword>
<comment type="caution">
    <text evidence="3">The sequence shown here is derived from an EMBL/GenBank/DDBJ whole genome shotgun (WGS) entry which is preliminary data.</text>
</comment>
<feature type="transmembrane region" description="Helical" evidence="1">
    <location>
        <begin position="436"/>
        <end position="455"/>
    </location>
</feature>
<protein>
    <submittedName>
        <fullName evidence="3">C4-dicarboxylate ABC transporter permease</fullName>
    </submittedName>
</protein>
<accession>A0A329TWJ5</accession>
<feature type="transmembrane region" description="Helical" evidence="1">
    <location>
        <begin position="397"/>
        <end position="430"/>
    </location>
</feature>
<dbReference type="EMBL" id="PRLB01000012">
    <property type="protein sequence ID" value="RAW53360.1"/>
    <property type="molecule type" value="Genomic_DNA"/>
</dbReference>
<feature type="transmembrane region" description="Helical" evidence="1">
    <location>
        <begin position="110"/>
        <end position="136"/>
    </location>
</feature>
<name>A0A329TWJ5_9FIRM</name>
<dbReference type="Proteomes" id="UP000251144">
    <property type="component" value="Unassembled WGS sequence"/>
</dbReference>
<dbReference type="OrthoDB" id="9781349at2"/>
<evidence type="ECO:0000313" key="3">
    <source>
        <dbReference type="EMBL" id="RAW53360.1"/>
    </source>
</evidence>
<feature type="transmembrane region" description="Helical" evidence="1">
    <location>
        <begin position="142"/>
        <end position="161"/>
    </location>
</feature>